<keyword evidence="3" id="KW-1185">Reference proteome</keyword>
<evidence type="ECO:0000313" key="3">
    <source>
        <dbReference type="Proteomes" id="UP001501102"/>
    </source>
</evidence>
<evidence type="ECO:0000313" key="2">
    <source>
        <dbReference type="EMBL" id="GAA2932838.1"/>
    </source>
</evidence>
<name>A0ABN3X1F6_STRTU</name>
<reference evidence="2 3" key="1">
    <citation type="journal article" date="2019" name="Int. J. Syst. Evol. Microbiol.">
        <title>The Global Catalogue of Microorganisms (GCM) 10K type strain sequencing project: providing services to taxonomists for standard genome sequencing and annotation.</title>
        <authorList>
            <consortium name="The Broad Institute Genomics Platform"/>
            <consortium name="The Broad Institute Genome Sequencing Center for Infectious Disease"/>
            <person name="Wu L."/>
            <person name="Ma J."/>
        </authorList>
    </citation>
    <scope>NUCLEOTIDE SEQUENCE [LARGE SCALE GENOMIC DNA]</scope>
    <source>
        <strain evidence="2 3">JCM 4087</strain>
    </source>
</reference>
<sequence>MKIRSAPRRTVLSRTNKKGIVTPPGTVNSSTSENPGGVGPGAFGPVGEGQFAWISGPGASIAVALRVAARTAKARQS</sequence>
<accession>A0ABN3X1F6</accession>
<dbReference type="EMBL" id="BAAAXZ010000115">
    <property type="protein sequence ID" value="GAA2932838.1"/>
    <property type="molecule type" value="Genomic_DNA"/>
</dbReference>
<protein>
    <submittedName>
        <fullName evidence="2">Uncharacterized protein</fullName>
    </submittedName>
</protein>
<gene>
    <name evidence="2" type="ORF">GCM10020221_30800</name>
</gene>
<comment type="caution">
    <text evidence="2">The sequence shown here is derived from an EMBL/GenBank/DDBJ whole genome shotgun (WGS) entry which is preliminary data.</text>
</comment>
<dbReference type="RefSeq" id="WP_344963828.1">
    <property type="nucleotide sequence ID" value="NZ_BAAAXZ010000115.1"/>
</dbReference>
<feature type="compositionally biased region" description="Polar residues" evidence="1">
    <location>
        <begin position="25"/>
        <end position="34"/>
    </location>
</feature>
<feature type="region of interest" description="Disordered" evidence="1">
    <location>
        <begin position="1"/>
        <end position="43"/>
    </location>
</feature>
<proteinExistence type="predicted"/>
<evidence type="ECO:0000256" key="1">
    <source>
        <dbReference type="SAM" id="MobiDB-lite"/>
    </source>
</evidence>
<dbReference type="Proteomes" id="UP001501102">
    <property type="component" value="Unassembled WGS sequence"/>
</dbReference>
<organism evidence="2 3">
    <name type="scientific">Streptomyces thioluteus</name>
    <dbReference type="NCBI Taxonomy" id="66431"/>
    <lineage>
        <taxon>Bacteria</taxon>
        <taxon>Bacillati</taxon>
        <taxon>Actinomycetota</taxon>
        <taxon>Actinomycetes</taxon>
        <taxon>Kitasatosporales</taxon>
        <taxon>Streptomycetaceae</taxon>
        <taxon>Streptomyces</taxon>
    </lineage>
</organism>